<organism evidence="2 3">
    <name type="scientific">Cherax quadricarinatus</name>
    <name type="common">Australian red claw crayfish</name>
    <dbReference type="NCBI Taxonomy" id="27406"/>
    <lineage>
        <taxon>Eukaryota</taxon>
        <taxon>Metazoa</taxon>
        <taxon>Ecdysozoa</taxon>
        <taxon>Arthropoda</taxon>
        <taxon>Crustacea</taxon>
        <taxon>Multicrustacea</taxon>
        <taxon>Malacostraca</taxon>
        <taxon>Eumalacostraca</taxon>
        <taxon>Eucarida</taxon>
        <taxon>Decapoda</taxon>
        <taxon>Pleocyemata</taxon>
        <taxon>Astacidea</taxon>
        <taxon>Parastacoidea</taxon>
        <taxon>Parastacidae</taxon>
        <taxon>Cherax</taxon>
    </lineage>
</organism>
<proteinExistence type="predicted"/>
<protein>
    <recommendedName>
        <fullName evidence="1">Fanconi anemia core complex-associated protein 24 pseudonuclease domain-containing protein</fullName>
    </recommendedName>
</protein>
<dbReference type="CDD" id="cd20076">
    <property type="entry name" value="XPF_nuclease_FAAP24"/>
    <property type="match status" value="1"/>
</dbReference>
<feature type="non-terminal residue" evidence="2">
    <location>
        <position position="1"/>
    </location>
</feature>
<dbReference type="PANTHER" id="PTHR31786:SF2">
    <property type="entry name" value="FANCONI ANEMIA CORE COMPLEX-ASSOCIATED PROTEIN 24"/>
    <property type="match status" value="1"/>
</dbReference>
<dbReference type="SUPFAM" id="SSF47781">
    <property type="entry name" value="RuvA domain 2-like"/>
    <property type="match status" value="1"/>
</dbReference>
<dbReference type="Gene3D" id="3.40.50.10130">
    <property type="match status" value="1"/>
</dbReference>
<dbReference type="GO" id="GO:0036297">
    <property type="term" value="P:interstrand cross-link repair"/>
    <property type="evidence" value="ECO:0007669"/>
    <property type="project" value="InterPro"/>
</dbReference>
<dbReference type="Pfam" id="PF14520">
    <property type="entry name" value="HHH_5"/>
    <property type="match status" value="1"/>
</dbReference>
<gene>
    <name evidence="2" type="ORF">OTU49_006543</name>
</gene>
<evidence type="ECO:0000259" key="1">
    <source>
        <dbReference type="Pfam" id="PF17949"/>
    </source>
</evidence>
<accession>A0AAW0X0M1</accession>
<dbReference type="AlphaFoldDB" id="A0AAW0X0M1"/>
<dbReference type="EMBL" id="JARKIK010000054">
    <property type="protein sequence ID" value="KAK8733240.1"/>
    <property type="molecule type" value="Genomic_DNA"/>
</dbReference>
<dbReference type="InterPro" id="IPR026985">
    <property type="entry name" value="FAAP24"/>
</dbReference>
<evidence type="ECO:0000313" key="3">
    <source>
        <dbReference type="Proteomes" id="UP001445076"/>
    </source>
</evidence>
<dbReference type="InterPro" id="IPR040646">
    <property type="entry name" value="PND"/>
</dbReference>
<name>A0AAW0X0M1_CHEQU</name>
<keyword evidence="3" id="KW-1185">Reference proteome</keyword>
<feature type="domain" description="Fanconi anemia core complex-associated protein 24 pseudonuclease" evidence="1">
    <location>
        <begin position="16"/>
        <end position="137"/>
    </location>
</feature>
<dbReference type="Proteomes" id="UP001445076">
    <property type="component" value="Unassembled WGS sequence"/>
</dbReference>
<dbReference type="InterPro" id="IPR010994">
    <property type="entry name" value="RuvA_2-like"/>
</dbReference>
<comment type="caution">
    <text evidence="2">The sequence shown here is derived from an EMBL/GenBank/DDBJ whole genome shotgun (WGS) entry which is preliminary data.</text>
</comment>
<dbReference type="Pfam" id="PF17949">
    <property type="entry name" value="PND"/>
    <property type="match status" value="1"/>
</dbReference>
<reference evidence="2 3" key="1">
    <citation type="journal article" date="2024" name="BMC Genomics">
        <title>Genome assembly of redclaw crayfish (Cherax quadricarinatus) provides insights into its immune adaptation and hypoxia tolerance.</title>
        <authorList>
            <person name="Liu Z."/>
            <person name="Zheng J."/>
            <person name="Li H."/>
            <person name="Fang K."/>
            <person name="Wang S."/>
            <person name="He J."/>
            <person name="Zhou D."/>
            <person name="Weng S."/>
            <person name="Chi M."/>
            <person name="Gu Z."/>
            <person name="He J."/>
            <person name="Li F."/>
            <person name="Wang M."/>
        </authorList>
    </citation>
    <scope>NUCLEOTIDE SEQUENCE [LARGE SCALE GENOMIC DNA]</scope>
    <source>
        <strain evidence="2">ZL_2023a</strain>
    </source>
</reference>
<evidence type="ECO:0000313" key="2">
    <source>
        <dbReference type="EMBL" id="KAK8733240.1"/>
    </source>
</evidence>
<dbReference type="Gene3D" id="1.10.150.20">
    <property type="entry name" value="5' to 3' exonuclease, C-terminal subdomain"/>
    <property type="match status" value="1"/>
</dbReference>
<dbReference type="GO" id="GO:0003682">
    <property type="term" value="F:chromatin binding"/>
    <property type="evidence" value="ECO:0007669"/>
    <property type="project" value="TreeGrafter"/>
</dbReference>
<dbReference type="GO" id="GO:0043240">
    <property type="term" value="C:Fanconi anaemia nuclear complex"/>
    <property type="evidence" value="ECO:0007669"/>
    <property type="project" value="InterPro"/>
</dbReference>
<sequence length="220" mass="24109">GIMSVVSQSAPINNHVVPPGHILMSKCWRGTQLAGHLSKLIPIHYSDGLGIVDFCPSQDAALIFISEADIISGSSYKERVIKFRKVNGFLRGIVMAQNTLTSDEFYKLQRFVCVEIGLAILPVQTIEEAAQLLANLVMCEAKFNSNPFRMKPKTASSPDADLLKTTAMIPGLGDKRVRKILQHFGSLKELANATQETLEEVVGAATASSVYNFFHQSFLL</sequence>
<dbReference type="PANTHER" id="PTHR31786">
    <property type="entry name" value="FANCONI ANEMIA CORE COMPLEX-ASSOCIATED PROTEIN 24"/>
    <property type="match status" value="1"/>
</dbReference>